<dbReference type="AlphaFoldDB" id="A0A1G9S127"/>
<gene>
    <name evidence="1" type="ORF">SAMN05428957_10438</name>
</gene>
<dbReference type="Proteomes" id="UP000198552">
    <property type="component" value="Unassembled WGS sequence"/>
</dbReference>
<keyword evidence="2" id="KW-1185">Reference proteome</keyword>
<dbReference type="Gene3D" id="1.10.1660.10">
    <property type="match status" value="1"/>
</dbReference>
<reference evidence="2" key="1">
    <citation type="submission" date="2016-10" db="EMBL/GenBank/DDBJ databases">
        <authorList>
            <person name="Varghese N."/>
            <person name="Submissions S."/>
        </authorList>
    </citation>
    <scope>NUCLEOTIDE SEQUENCE [LARGE SCALE GENOMIC DNA]</scope>
    <source>
        <strain evidence="2">EPL6</strain>
    </source>
</reference>
<evidence type="ECO:0000313" key="1">
    <source>
        <dbReference type="EMBL" id="SDM29191.1"/>
    </source>
</evidence>
<dbReference type="RefSeq" id="WP_091568722.1">
    <property type="nucleotide sequence ID" value="NZ_FNHP01000004.1"/>
</dbReference>
<name>A0A1G9S127_9BURK</name>
<sequence>MATHEFLNNALAELLDEQVQLTLDELARSCAMGPGWVVERVQAGLLQGEQSGGQWRFSSTTVVRARRLARLETTFDADPQLAGMTADLIEEVAQLRQRLRQLQAR</sequence>
<dbReference type="STRING" id="1527607.SAMN05428957_10438"/>
<dbReference type="EMBL" id="FNHP01000004">
    <property type="protein sequence ID" value="SDM29191.1"/>
    <property type="molecule type" value="Genomic_DNA"/>
</dbReference>
<dbReference type="OrthoDB" id="9799091at2"/>
<evidence type="ECO:0000313" key="2">
    <source>
        <dbReference type="Proteomes" id="UP000198552"/>
    </source>
</evidence>
<accession>A0A1G9S127</accession>
<proteinExistence type="predicted"/>
<organism evidence="1 2">
    <name type="scientific">Oryzisolibacter propanilivorax</name>
    <dbReference type="NCBI Taxonomy" id="1527607"/>
    <lineage>
        <taxon>Bacteria</taxon>
        <taxon>Pseudomonadati</taxon>
        <taxon>Pseudomonadota</taxon>
        <taxon>Betaproteobacteria</taxon>
        <taxon>Burkholderiales</taxon>
        <taxon>Comamonadaceae</taxon>
        <taxon>Oryzisolibacter</taxon>
    </lineage>
</organism>
<protein>
    <submittedName>
        <fullName evidence="1">Chaperone modulatory protein CbpM</fullName>
    </submittedName>
</protein>
<dbReference type="Pfam" id="PF13591">
    <property type="entry name" value="MerR_2"/>
    <property type="match status" value="1"/>
</dbReference>